<dbReference type="InterPro" id="IPR012338">
    <property type="entry name" value="Beta-lactam/transpept-like"/>
</dbReference>
<dbReference type="InterPro" id="IPR036950">
    <property type="entry name" value="PBP_transglycosylase"/>
</dbReference>
<sequence>MDRRLIQVPLRAPATTSSVRRIRWLLLAGILIVLVIAALLLRTEIETSRLQARYLSELGREIHFTVADGPSDTARFPMAGGPYDRRLGYASLPTFERRLADRGFSITAQVRESSEMTSMADHGLFLPYEEKDQAGLQLFDATGIPLYLARYPERIYNGFEAIPPVIVNALLFIEDRNLLDADQPNLNPAINWRRLSRALYDQGVRMFVRNQPSPGGSTLATQIEKFRHSPGGRTATPTEKLRQIASASVRAYLGGPETLLARRQIVVSYLNTVPLAAQPGVGEIAGIGDGLAIWYGRDFDDVNRLLSAPEHADTLGAQAVAFKQLLSLIIAQRAPSYFLRRDNAALEQLTDSYVRLLATNGIISTSLRDATLMVHLDLKHAMPIHPEASFVTRKAINALRTDLLNTLGVASFYDLDRLDLSVHATLDDPVQQAVSERLARATTPEGAKAAGLYGFEMLRAKDDPSRIAFSFTLFERSNGANLVRVQTDSVNQPFDVNEGARLNLGSTAKLRTLITYLQIVSELHARYAPMSTEDLRHIRPDRQDVLTRWALDYLSHTSDRSLRAMLNAAVERKYSASTGETFFTGGGAQTFTNFDATDNGSILTVHRAFQHSVNLVFVRLMRDIVRYEMIQTAGPSSQWLGDPAVRGKYLMRFAEQESRVYEHRFYAKYHGMTPDEALAALLRDVRKSPPKIATVLRSVAPDASETWFDAQMRAALKGTPATWLTPEDLAKLYAKYGIDRFNLNDRGYIASVHPLELWTVNYLRDHPDATEADVQTASRDARVTAYSWLFKTRYHATQDRRIRHMVELQAYEEIGASWRALGYPFAAITPSYAAAIGASGDRPAALAQLIGIVAGEGVAVPARSLTTLEFAQNTPYETHFAYAPAGGQAVLSPEIVEVVHGLLRDVVIGGTAKRLADGVPISNGRVLGVYGKTGTGDQRFNVFSREHRLIESRKVNRTATFVFGIGNRFFGALTAYVHAPYAARYDFTSAMAVQLLKSLAPVLQPLLDTDAAQVSNRSLDGFRGNTVVAGARVGGHKIGHSQPAKINNKINRLQINERHRHPDFCPSTRTQIKCISVARQKIGEKRLRTLPWIEYGFNSASRFRS</sequence>
<proteinExistence type="predicted"/>
<dbReference type="GO" id="GO:0006508">
    <property type="term" value="P:proteolysis"/>
    <property type="evidence" value="ECO:0007669"/>
    <property type="project" value="UniProtKB-KW"/>
</dbReference>
<dbReference type="InterPro" id="IPR001264">
    <property type="entry name" value="Glyco_trans_51"/>
</dbReference>
<evidence type="ECO:0000256" key="8">
    <source>
        <dbReference type="ARBA" id="ARBA00049902"/>
    </source>
</evidence>
<keyword evidence="3" id="KW-0645">Protease</keyword>
<gene>
    <name evidence="11" type="ORF">PAP18089_04602</name>
</gene>
<keyword evidence="3" id="KW-0378">Hydrolase</keyword>
<feature type="transmembrane region" description="Helical" evidence="9">
    <location>
        <begin position="21"/>
        <end position="41"/>
    </location>
</feature>
<comment type="pathway">
    <text evidence="1">Cell wall biogenesis; peptidoglycan biosynthesis.</text>
</comment>
<evidence type="ECO:0000256" key="5">
    <source>
        <dbReference type="ARBA" id="ARBA00022679"/>
    </source>
</evidence>
<evidence type="ECO:0000256" key="7">
    <source>
        <dbReference type="ARBA" id="ARBA00044770"/>
    </source>
</evidence>
<dbReference type="RefSeq" id="WP_150728799.1">
    <property type="nucleotide sequence ID" value="NZ_CABPSX010000012.1"/>
</dbReference>
<name>A0A5E5PBE9_9BURK</name>
<evidence type="ECO:0000313" key="12">
    <source>
        <dbReference type="Proteomes" id="UP000364291"/>
    </source>
</evidence>
<evidence type="ECO:0000256" key="3">
    <source>
        <dbReference type="ARBA" id="ARBA00022670"/>
    </source>
</evidence>
<dbReference type="GO" id="GO:0008955">
    <property type="term" value="F:peptidoglycan glycosyltransferase activity"/>
    <property type="evidence" value="ECO:0007669"/>
    <property type="project" value="UniProtKB-EC"/>
</dbReference>
<keyword evidence="4" id="KW-0328">Glycosyltransferase</keyword>
<dbReference type="Gene3D" id="3.40.710.10">
    <property type="entry name" value="DD-peptidase/beta-lactamase superfamily"/>
    <property type="match status" value="1"/>
</dbReference>
<evidence type="ECO:0000256" key="4">
    <source>
        <dbReference type="ARBA" id="ARBA00022676"/>
    </source>
</evidence>
<dbReference type="GO" id="GO:0009252">
    <property type="term" value="P:peptidoglycan biosynthetic process"/>
    <property type="evidence" value="ECO:0007669"/>
    <property type="project" value="TreeGrafter"/>
</dbReference>
<evidence type="ECO:0000256" key="1">
    <source>
        <dbReference type="ARBA" id="ARBA00004752"/>
    </source>
</evidence>
<comment type="catalytic activity">
    <reaction evidence="8">
        <text>[GlcNAc-(1-&gt;4)-Mur2Ac(oyl-L-Ala-gamma-D-Glu-L-Lys-D-Ala-D-Ala)](n)-di-trans,octa-cis-undecaprenyl diphosphate + beta-D-GlcNAc-(1-&gt;4)-Mur2Ac(oyl-L-Ala-gamma-D-Glu-L-Lys-D-Ala-D-Ala)-di-trans,octa-cis-undecaprenyl diphosphate = [GlcNAc-(1-&gt;4)-Mur2Ac(oyl-L-Ala-gamma-D-Glu-L-Lys-D-Ala-D-Ala)](n+1)-di-trans,octa-cis-undecaprenyl diphosphate + di-trans,octa-cis-undecaprenyl diphosphate + H(+)</text>
        <dbReference type="Rhea" id="RHEA:23708"/>
        <dbReference type="Rhea" id="RHEA-COMP:9602"/>
        <dbReference type="Rhea" id="RHEA-COMP:9603"/>
        <dbReference type="ChEBI" id="CHEBI:15378"/>
        <dbReference type="ChEBI" id="CHEBI:58405"/>
        <dbReference type="ChEBI" id="CHEBI:60033"/>
        <dbReference type="ChEBI" id="CHEBI:78435"/>
        <dbReference type="EC" id="2.4.99.28"/>
    </reaction>
</comment>
<dbReference type="Proteomes" id="UP000364291">
    <property type="component" value="Unassembled WGS sequence"/>
</dbReference>
<organism evidence="11 12">
    <name type="scientific">Pandoraea apista</name>
    <dbReference type="NCBI Taxonomy" id="93218"/>
    <lineage>
        <taxon>Bacteria</taxon>
        <taxon>Pseudomonadati</taxon>
        <taxon>Pseudomonadota</taxon>
        <taxon>Betaproteobacteria</taxon>
        <taxon>Burkholderiales</taxon>
        <taxon>Burkholderiaceae</taxon>
        <taxon>Pandoraea</taxon>
    </lineage>
</organism>
<dbReference type="GO" id="GO:0030288">
    <property type="term" value="C:outer membrane-bounded periplasmic space"/>
    <property type="evidence" value="ECO:0007669"/>
    <property type="project" value="TreeGrafter"/>
</dbReference>
<dbReference type="OrthoDB" id="8552189at2"/>
<dbReference type="PANTHER" id="PTHR32282">
    <property type="entry name" value="BINDING PROTEIN TRANSPEPTIDASE, PUTATIVE-RELATED"/>
    <property type="match status" value="1"/>
</dbReference>
<feature type="domain" description="Glycosyl transferase family 51" evidence="10">
    <location>
        <begin position="153"/>
        <end position="338"/>
    </location>
</feature>
<dbReference type="SUPFAM" id="SSF56601">
    <property type="entry name" value="beta-lactamase/transpeptidase-like"/>
    <property type="match status" value="2"/>
</dbReference>
<keyword evidence="9" id="KW-0472">Membrane</keyword>
<dbReference type="PANTHER" id="PTHR32282:SF24">
    <property type="entry name" value="GLYCOSYL TRANSFERASE FAMILY 51 DOMAIN-CONTAINING PROTEIN"/>
    <property type="match status" value="1"/>
</dbReference>
<protein>
    <recommendedName>
        <fullName evidence="7">peptidoglycan glycosyltransferase</fullName>
        <ecNumber evidence="7">2.4.99.28</ecNumber>
    </recommendedName>
</protein>
<keyword evidence="5 11" id="KW-0808">Transferase</keyword>
<evidence type="ECO:0000313" key="11">
    <source>
        <dbReference type="EMBL" id="VVG73593.1"/>
    </source>
</evidence>
<evidence type="ECO:0000256" key="6">
    <source>
        <dbReference type="ARBA" id="ARBA00023268"/>
    </source>
</evidence>
<dbReference type="AlphaFoldDB" id="A0A5E5PBE9"/>
<dbReference type="SUPFAM" id="SSF53955">
    <property type="entry name" value="Lysozyme-like"/>
    <property type="match status" value="1"/>
</dbReference>
<accession>A0A5E5PBE9</accession>
<dbReference type="EC" id="2.4.99.28" evidence="7"/>
<dbReference type="GO" id="GO:0004180">
    <property type="term" value="F:carboxypeptidase activity"/>
    <property type="evidence" value="ECO:0007669"/>
    <property type="project" value="UniProtKB-KW"/>
</dbReference>
<dbReference type="Pfam" id="PF00912">
    <property type="entry name" value="Transgly"/>
    <property type="match status" value="1"/>
</dbReference>
<keyword evidence="6" id="KW-0511">Multifunctional enzyme</keyword>
<dbReference type="InterPro" id="IPR023346">
    <property type="entry name" value="Lysozyme-like_dom_sf"/>
</dbReference>
<dbReference type="Gene3D" id="1.10.3810.10">
    <property type="entry name" value="Biosynthetic peptidoglycan transglycosylase-like"/>
    <property type="match status" value="1"/>
</dbReference>
<evidence type="ECO:0000256" key="2">
    <source>
        <dbReference type="ARBA" id="ARBA00022645"/>
    </source>
</evidence>
<keyword evidence="9" id="KW-0812">Transmembrane</keyword>
<reference evidence="11 12" key="1">
    <citation type="submission" date="2019-08" db="EMBL/GenBank/DDBJ databases">
        <authorList>
            <person name="Peeters C."/>
        </authorList>
    </citation>
    <scope>NUCLEOTIDE SEQUENCE [LARGE SCALE GENOMIC DNA]</scope>
    <source>
        <strain evidence="11 12">LMG 18089</strain>
    </source>
</reference>
<dbReference type="EMBL" id="CABPSX010000012">
    <property type="protein sequence ID" value="VVG73593.1"/>
    <property type="molecule type" value="Genomic_DNA"/>
</dbReference>
<keyword evidence="2" id="KW-0121">Carboxypeptidase</keyword>
<evidence type="ECO:0000259" key="10">
    <source>
        <dbReference type="Pfam" id="PF00912"/>
    </source>
</evidence>
<keyword evidence="9" id="KW-1133">Transmembrane helix</keyword>
<dbReference type="InterPro" id="IPR050396">
    <property type="entry name" value="Glycosyltr_51/Transpeptidase"/>
</dbReference>
<evidence type="ECO:0000256" key="9">
    <source>
        <dbReference type="SAM" id="Phobius"/>
    </source>
</evidence>